<reference evidence="2 3" key="1">
    <citation type="submission" date="2014-06" db="EMBL/GenBank/DDBJ databases">
        <authorList>
            <person name="Ngugi D.K."/>
            <person name="Blom J."/>
            <person name="Alam I."/>
            <person name="Rashid M."/>
            <person name="Baalawi W."/>
            <person name="Zhang G."/>
            <person name="Hikmawan T."/>
            <person name="Guan Y."/>
            <person name="Antunes A."/>
            <person name="Siam R."/>
            <person name="El-Dorry H."/>
            <person name="Bajic V."/>
            <person name="Stingl U."/>
        </authorList>
    </citation>
    <scope>NUCLEOTIDE SEQUENCE [LARGE SCALE GENOMIC DNA]</scope>
    <source>
        <strain evidence="2">SCGC AAA799-P11</strain>
    </source>
</reference>
<feature type="transmembrane region" description="Helical" evidence="1">
    <location>
        <begin position="21"/>
        <end position="39"/>
    </location>
</feature>
<sequence length="135" mass="15122">MKKSLNNTLQKPTLSIKDKTKILVTVSVAALVISVPLGFERIDFEVRGYYAIHIVSVIFGLVLSIIGIITYFEFRKTRLLMVFAAFLTITIAESTSLVNLINPIFDIVYGTHDLIIHGLVLVMLSFFVVGIFRTD</sequence>
<keyword evidence="3" id="KW-1185">Reference proteome</keyword>
<gene>
    <name evidence="2" type="ORF">AAA799P11_00061</name>
</gene>
<evidence type="ECO:0000313" key="3">
    <source>
        <dbReference type="Proteomes" id="UP000029387"/>
    </source>
</evidence>
<dbReference type="AlphaFoldDB" id="A0A087S3L0"/>
<protein>
    <submittedName>
        <fullName evidence="2">Uncharacterized protein</fullName>
    </submittedName>
</protein>
<keyword evidence="1" id="KW-0812">Transmembrane</keyword>
<comment type="caution">
    <text evidence="2">The sequence shown here is derived from an EMBL/GenBank/DDBJ whole genome shotgun (WGS) entry which is preliminary data.</text>
</comment>
<feature type="transmembrane region" description="Helical" evidence="1">
    <location>
        <begin position="114"/>
        <end position="132"/>
    </location>
</feature>
<dbReference type="EMBL" id="JOSZ01000001">
    <property type="protein sequence ID" value="KFM20314.1"/>
    <property type="molecule type" value="Genomic_DNA"/>
</dbReference>
<accession>A0A087S3L0</accession>
<keyword evidence="1" id="KW-0472">Membrane</keyword>
<name>A0A087S3L0_9ARCH</name>
<feature type="transmembrane region" description="Helical" evidence="1">
    <location>
        <begin position="79"/>
        <end position="102"/>
    </location>
</feature>
<feature type="transmembrane region" description="Helical" evidence="1">
    <location>
        <begin position="51"/>
        <end position="72"/>
    </location>
</feature>
<proteinExistence type="predicted"/>
<keyword evidence="1" id="KW-1133">Transmembrane helix</keyword>
<dbReference type="Proteomes" id="UP000029387">
    <property type="component" value="Unassembled WGS sequence"/>
</dbReference>
<evidence type="ECO:0000313" key="2">
    <source>
        <dbReference type="EMBL" id="KFM20314.1"/>
    </source>
</evidence>
<evidence type="ECO:0000256" key="1">
    <source>
        <dbReference type="SAM" id="Phobius"/>
    </source>
</evidence>
<organism evidence="2 3">
    <name type="scientific">Marine Group I thaumarchaeote SCGC AAA799-P11</name>
    <dbReference type="NCBI Taxonomy" id="1502295"/>
    <lineage>
        <taxon>Archaea</taxon>
        <taxon>Nitrososphaerota</taxon>
        <taxon>Marine Group I</taxon>
    </lineage>
</organism>